<evidence type="ECO:0000313" key="1">
    <source>
        <dbReference type="EMBL" id="CAF4376841.1"/>
    </source>
</evidence>
<name>A0A8S2V2R8_9BILA</name>
<protein>
    <submittedName>
        <fullName evidence="1">Uncharacterized protein</fullName>
    </submittedName>
</protein>
<comment type="caution">
    <text evidence="1">The sequence shown here is derived from an EMBL/GenBank/DDBJ whole genome shotgun (WGS) entry which is preliminary data.</text>
</comment>
<dbReference type="Proteomes" id="UP000676336">
    <property type="component" value="Unassembled WGS sequence"/>
</dbReference>
<accession>A0A8S2V2R8</accession>
<gene>
    <name evidence="1" type="ORF">SMN809_LOCUS29392</name>
</gene>
<sequence length="95" mass="11628">RIVIPGDYDYYSGEDDQENLLEAYEWEIMTTQQRRDQIQITELEGFAALEQLLLIKDEREQSQQIRDIQAIDEETQQEFNRFHNWDQQRLLDYQE</sequence>
<feature type="non-terminal residue" evidence="1">
    <location>
        <position position="1"/>
    </location>
</feature>
<feature type="non-terminal residue" evidence="1">
    <location>
        <position position="95"/>
    </location>
</feature>
<dbReference type="EMBL" id="CAJOBI010052070">
    <property type="protein sequence ID" value="CAF4376841.1"/>
    <property type="molecule type" value="Genomic_DNA"/>
</dbReference>
<proteinExistence type="predicted"/>
<dbReference type="AlphaFoldDB" id="A0A8S2V2R8"/>
<reference evidence="1" key="1">
    <citation type="submission" date="2021-02" db="EMBL/GenBank/DDBJ databases">
        <authorList>
            <person name="Nowell W R."/>
        </authorList>
    </citation>
    <scope>NUCLEOTIDE SEQUENCE</scope>
</reference>
<evidence type="ECO:0000313" key="2">
    <source>
        <dbReference type="Proteomes" id="UP000676336"/>
    </source>
</evidence>
<organism evidence="1 2">
    <name type="scientific">Rotaria magnacalcarata</name>
    <dbReference type="NCBI Taxonomy" id="392030"/>
    <lineage>
        <taxon>Eukaryota</taxon>
        <taxon>Metazoa</taxon>
        <taxon>Spiralia</taxon>
        <taxon>Gnathifera</taxon>
        <taxon>Rotifera</taxon>
        <taxon>Eurotatoria</taxon>
        <taxon>Bdelloidea</taxon>
        <taxon>Philodinida</taxon>
        <taxon>Philodinidae</taxon>
        <taxon>Rotaria</taxon>
    </lineage>
</organism>